<dbReference type="Proteomes" id="UP000239936">
    <property type="component" value="Unassembled WGS sequence"/>
</dbReference>
<protein>
    <submittedName>
        <fullName evidence="1">Uncharacterized protein</fullName>
    </submittedName>
</protein>
<keyword evidence="1" id="KW-0614">Plasmid</keyword>
<accession>A0A2S7XT12</accession>
<organism evidence="1 2">
    <name type="scientific">Chromatium okenii</name>
    <dbReference type="NCBI Taxonomy" id="61644"/>
    <lineage>
        <taxon>Bacteria</taxon>
        <taxon>Pseudomonadati</taxon>
        <taxon>Pseudomonadota</taxon>
        <taxon>Gammaproteobacteria</taxon>
        <taxon>Chromatiales</taxon>
        <taxon>Chromatiaceae</taxon>
        <taxon>Chromatium</taxon>
    </lineage>
</organism>
<comment type="caution">
    <text evidence="1">The sequence shown here is derived from an EMBL/GenBank/DDBJ whole genome shotgun (WGS) entry which is preliminary data.</text>
</comment>
<gene>
    <name evidence="1" type="ORF">CXB77_05535</name>
</gene>
<geneLocation type="plasmid" evidence="1">
    <name>pCok386</name>
</geneLocation>
<dbReference type="AlphaFoldDB" id="A0A2S7XT12"/>
<proteinExistence type="predicted"/>
<evidence type="ECO:0000313" key="1">
    <source>
        <dbReference type="EMBL" id="PQJ96877.1"/>
    </source>
</evidence>
<keyword evidence="2" id="KW-1185">Reference proteome</keyword>
<evidence type="ECO:0000313" key="2">
    <source>
        <dbReference type="Proteomes" id="UP000239936"/>
    </source>
</evidence>
<reference evidence="1 2" key="1">
    <citation type="submission" date="2018-01" db="EMBL/GenBank/DDBJ databases">
        <title>The complete genome sequence of Chromatium okenii LaCa, a purple sulfur bacterium with a turbulent life.</title>
        <authorList>
            <person name="Luedin S.M."/>
            <person name="Liechti N."/>
            <person name="Storelli N."/>
            <person name="Danza F."/>
            <person name="Wittwer M."/>
            <person name="Pothier J.F."/>
            <person name="Tonolla M.A."/>
        </authorList>
    </citation>
    <scope>NUCLEOTIDE SEQUENCE [LARGE SCALE GENOMIC DNA]</scope>
    <source>
        <strain evidence="1 2">LaCa</strain>
        <plasmid evidence="1">pCok386</plasmid>
    </source>
</reference>
<name>A0A2S7XT12_9GAMM</name>
<sequence>MDQLNGAHNAVMANYLLEQSTSATRITITKRLLVLSTSDRGDEMQLPPEEIAESLNSSLRTVQMNFVALACDNLGIAPPVPNTFWIHMNNPYLLGHKITKTTLMPH</sequence>
<dbReference type="EMBL" id="PPGH01000027">
    <property type="protein sequence ID" value="PQJ96877.1"/>
    <property type="molecule type" value="Genomic_DNA"/>
</dbReference>